<proteinExistence type="predicted"/>
<comment type="caution">
    <text evidence="1">The sequence shown here is derived from an EMBL/GenBank/DDBJ whole genome shotgun (WGS) entry which is preliminary data.</text>
</comment>
<dbReference type="AlphaFoldDB" id="A0AAP0IP58"/>
<sequence>MARETPLPFPPSNRFGLHGRTPSLLHPLFSPSQASPSPPPLRFFFFFFFGLCSAVATDDLVVNQSRGLDITKLILEALEGEKFTSSTSTVALLVVTEPFHIVDDNIIQELIISLKIEEGVADSTVTFHFGEEVATNNVL</sequence>
<evidence type="ECO:0000313" key="2">
    <source>
        <dbReference type="Proteomes" id="UP001419268"/>
    </source>
</evidence>
<dbReference type="Proteomes" id="UP001419268">
    <property type="component" value="Unassembled WGS sequence"/>
</dbReference>
<dbReference type="EMBL" id="JBBNAG010000007">
    <property type="protein sequence ID" value="KAK9119119.1"/>
    <property type="molecule type" value="Genomic_DNA"/>
</dbReference>
<keyword evidence="2" id="KW-1185">Reference proteome</keyword>
<accession>A0AAP0IP58</accession>
<reference evidence="1 2" key="1">
    <citation type="submission" date="2024-01" db="EMBL/GenBank/DDBJ databases">
        <title>Genome assemblies of Stephania.</title>
        <authorList>
            <person name="Yang L."/>
        </authorList>
    </citation>
    <scope>NUCLEOTIDE SEQUENCE [LARGE SCALE GENOMIC DNA]</scope>
    <source>
        <strain evidence="1">JXDWG</strain>
        <tissue evidence="1">Leaf</tissue>
    </source>
</reference>
<organism evidence="1 2">
    <name type="scientific">Stephania cephalantha</name>
    <dbReference type="NCBI Taxonomy" id="152367"/>
    <lineage>
        <taxon>Eukaryota</taxon>
        <taxon>Viridiplantae</taxon>
        <taxon>Streptophyta</taxon>
        <taxon>Embryophyta</taxon>
        <taxon>Tracheophyta</taxon>
        <taxon>Spermatophyta</taxon>
        <taxon>Magnoliopsida</taxon>
        <taxon>Ranunculales</taxon>
        <taxon>Menispermaceae</taxon>
        <taxon>Menispermoideae</taxon>
        <taxon>Cissampelideae</taxon>
        <taxon>Stephania</taxon>
    </lineage>
</organism>
<protein>
    <submittedName>
        <fullName evidence="1">Uncharacterized protein</fullName>
    </submittedName>
</protein>
<evidence type="ECO:0000313" key="1">
    <source>
        <dbReference type="EMBL" id="KAK9119119.1"/>
    </source>
</evidence>
<name>A0AAP0IP58_9MAGN</name>
<gene>
    <name evidence="1" type="ORF">Scep_017212</name>
</gene>